<dbReference type="Proteomes" id="UP000054560">
    <property type="component" value="Unassembled WGS sequence"/>
</dbReference>
<name>A0A0L0FRV5_9EUKA</name>
<accession>A0A0L0FRV5</accession>
<dbReference type="RefSeq" id="XP_014153208.1">
    <property type="nucleotide sequence ID" value="XM_014297733.1"/>
</dbReference>
<proteinExistence type="predicted"/>
<sequence length="179" mass="19725">MGGNQKRPAGGAGGAKQGNSKRKKKYTNNGKAGGKVHQSTLHEKSFGVVVTVERYKKAKAQREVTAFLNEALRKIYPNKFCDPSAPESVDAADSNCDPKTDEPEELTLEEELAAEIASARKEWKEDKGTVDGIKSLVTERVLLSNEILFYQFPAGVQPEHFTHSVFAQLKTLDLPTTKY</sequence>
<keyword evidence="3" id="KW-1185">Reference proteome</keyword>
<organism evidence="2 3">
    <name type="scientific">Sphaeroforma arctica JP610</name>
    <dbReference type="NCBI Taxonomy" id="667725"/>
    <lineage>
        <taxon>Eukaryota</taxon>
        <taxon>Ichthyosporea</taxon>
        <taxon>Ichthyophonida</taxon>
        <taxon>Sphaeroforma</taxon>
    </lineage>
</organism>
<dbReference type="EMBL" id="KQ242328">
    <property type="protein sequence ID" value="KNC79306.1"/>
    <property type="molecule type" value="Genomic_DNA"/>
</dbReference>
<reference evidence="2 3" key="1">
    <citation type="submission" date="2011-02" db="EMBL/GenBank/DDBJ databases">
        <title>The Genome Sequence of Sphaeroforma arctica JP610.</title>
        <authorList>
            <consortium name="The Broad Institute Genome Sequencing Platform"/>
            <person name="Russ C."/>
            <person name="Cuomo C."/>
            <person name="Young S.K."/>
            <person name="Zeng Q."/>
            <person name="Gargeya S."/>
            <person name="Alvarado L."/>
            <person name="Berlin A."/>
            <person name="Chapman S.B."/>
            <person name="Chen Z."/>
            <person name="Freedman E."/>
            <person name="Gellesch M."/>
            <person name="Goldberg J."/>
            <person name="Griggs A."/>
            <person name="Gujja S."/>
            <person name="Heilman E."/>
            <person name="Heiman D."/>
            <person name="Howarth C."/>
            <person name="Mehta T."/>
            <person name="Neiman D."/>
            <person name="Pearson M."/>
            <person name="Roberts A."/>
            <person name="Saif S."/>
            <person name="Shea T."/>
            <person name="Shenoy N."/>
            <person name="Sisk P."/>
            <person name="Stolte C."/>
            <person name="Sykes S."/>
            <person name="White J."/>
            <person name="Yandava C."/>
            <person name="Burger G."/>
            <person name="Gray M.W."/>
            <person name="Holland P.W.H."/>
            <person name="King N."/>
            <person name="Lang F.B.F."/>
            <person name="Roger A.J."/>
            <person name="Ruiz-Trillo I."/>
            <person name="Haas B."/>
            <person name="Nusbaum C."/>
            <person name="Birren B."/>
        </authorList>
    </citation>
    <scope>NUCLEOTIDE SEQUENCE [LARGE SCALE GENOMIC DNA]</scope>
    <source>
        <strain evidence="2 3">JP610</strain>
    </source>
</reference>
<gene>
    <name evidence="2" type="ORF">SARC_08301</name>
</gene>
<evidence type="ECO:0000313" key="3">
    <source>
        <dbReference type="Proteomes" id="UP000054560"/>
    </source>
</evidence>
<feature type="region of interest" description="Disordered" evidence="1">
    <location>
        <begin position="1"/>
        <end position="40"/>
    </location>
</feature>
<evidence type="ECO:0008006" key="4">
    <source>
        <dbReference type="Google" id="ProtNLM"/>
    </source>
</evidence>
<evidence type="ECO:0000256" key="1">
    <source>
        <dbReference type="SAM" id="MobiDB-lite"/>
    </source>
</evidence>
<dbReference type="AlphaFoldDB" id="A0A0L0FRV5"/>
<evidence type="ECO:0000313" key="2">
    <source>
        <dbReference type="EMBL" id="KNC79306.1"/>
    </source>
</evidence>
<dbReference type="GeneID" id="25908805"/>
<feature type="region of interest" description="Disordered" evidence="1">
    <location>
        <begin position="84"/>
        <end position="105"/>
    </location>
</feature>
<protein>
    <recommendedName>
        <fullName evidence="4">THUMP domain-containing protein</fullName>
    </recommendedName>
</protein>
<feature type="non-terminal residue" evidence="2">
    <location>
        <position position="179"/>
    </location>
</feature>